<proteinExistence type="inferred from homology"/>
<evidence type="ECO:0000256" key="5">
    <source>
        <dbReference type="ARBA" id="ARBA00022473"/>
    </source>
</evidence>
<evidence type="ECO:0000256" key="17">
    <source>
        <dbReference type="ARBA" id="ARBA00043033"/>
    </source>
</evidence>
<evidence type="ECO:0000256" key="16">
    <source>
        <dbReference type="ARBA" id="ARBA00041918"/>
    </source>
</evidence>
<dbReference type="GO" id="GO:0005764">
    <property type="term" value="C:lysosome"/>
    <property type="evidence" value="ECO:0007669"/>
    <property type="project" value="UniProtKB-SubCell"/>
</dbReference>
<reference evidence="20" key="2">
    <citation type="submission" date="2025-09" db="UniProtKB">
        <authorList>
            <consortium name="Ensembl"/>
        </authorList>
    </citation>
    <scope>IDENTIFICATION</scope>
</reference>
<dbReference type="PANTHER" id="PTHR10858:SF9">
    <property type="entry name" value="DEOXYRIBONUCLEASE-2-ALPHA"/>
    <property type="match status" value="1"/>
</dbReference>
<comment type="catalytic activity">
    <reaction evidence="1">
        <text>Endonucleolytic cleavage to nucleoside 3'-phosphates and 3'-phosphooligonucleotide end-products.</text>
        <dbReference type="EC" id="3.1.22.1"/>
    </reaction>
</comment>
<evidence type="ECO:0000256" key="7">
    <source>
        <dbReference type="ARBA" id="ARBA00022722"/>
    </source>
</evidence>
<organism evidence="20 21">
    <name type="scientific">Periophthalmus magnuspinnatus</name>
    <dbReference type="NCBI Taxonomy" id="409849"/>
    <lineage>
        <taxon>Eukaryota</taxon>
        <taxon>Metazoa</taxon>
        <taxon>Chordata</taxon>
        <taxon>Craniata</taxon>
        <taxon>Vertebrata</taxon>
        <taxon>Euteleostomi</taxon>
        <taxon>Actinopterygii</taxon>
        <taxon>Neopterygii</taxon>
        <taxon>Teleostei</taxon>
        <taxon>Neoteleostei</taxon>
        <taxon>Acanthomorphata</taxon>
        <taxon>Gobiaria</taxon>
        <taxon>Gobiiformes</taxon>
        <taxon>Gobioidei</taxon>
        <taxon>Gobiidae</taxon>
        <taxon>Oxudercinae</taxon>
        <taxon>Periophthalmus</taxon>
    </lineage>
</organism>
<feature type="signal peptide" evidence="19">
    <location>
        <begin position="1"/>
        <end position="19"/>
    </location>
</feature>
<reference evidence="20" key="1">
    <citation type="submission" date="2025-08" db="UniProtKB">
        <authorList>
            <consortium name="Ensembl"/>
        </authorList>
    </citation>
    <scope>IDENTIFICATION</scope>
</reference>
<dbReference type="Pfam" id="PF03265">
    <property type="entry name" value="DNase_II"/>
    <property type="match status" value="2"/>
</dbReference>
<keyword evidence="9" id="KW-0255">Endonuclease</keyword>
<accession>A0A3B4A899</accession>
<name>A0A3B4A899_9GOBI</name>
<evidence type="ECO:0000256" key="12">
    <source>
        <dbReference type="ARBA" id="ARBA00023180"/>
    </source>
</evidence>
<feature type="chain" id="PRO_5017237211" description="Deoxyribonuclease-2-alpha" evidence="19">
    <location>
        <begin position="20"/>
        <end position="338"/>
    </location>
</feature>
<evidence type="ECO:0000256" key="15">
    <source>
        <dbReference type="ARBA" id="ARBA00041393"/>
    </source>
</evidence>
<dbReference type="AlphaFoldDB" id="A0A3B4A899"/>
<keyword evidence="21" id="KW-1185">Reference proteome</keyword>
<comment type="function">
    <text evidence="18">Hydrolyzes DNA under acidic conditions with a preference for double-stranded DNA. Plays a major role in the clearance of nucleic acids generated through apoptosis, hence preventing autoinflammation. Necessary for proper fetal development and for definitive erythropoiesis in fetal liver and bone marrow, where it degrades nuclear DNA expelled from erythroid precursor cells.</text>
</comment>
<evidence type="ECO:0000256" key="6">
    <source>
        <dbReference type="ARBA" id="ARBA00022703"/>
    </source>
</evidence>
<evidence type="ECO:0000256" key="1">
    <source>
        <dbReference type="ARBA" id="ARBA00000447"/>
    </source>
</evidence>
<evidence type="ECO:0000256" key="13">
    <source>
        <dbReference type="ARBA" id="ARBA00023228"/>
    </source>
</evidence>
<dbReference type="InterPro" id="IPR004947">
    <property type="entry name" value="DNase_II"/>
</dbReference>
<keyword evidence="5" id="KW-0217">Developmental protein</keyword>
<keyword evidence="6" id="KW-0053">Apoptosis</keyword>
<comment type="similarity">
    <text evidence="3">Belongs to the DNase II family.</text>
</comment>
<sequence length="338" mass="36894">MSLLVLLLPVLLLPPGGSTSPISCYNDLGAPVDRFYVYKLPRAVGGRSEEEGLEYLLLEKGSEAWAKGSVNINHTNGAVGRTVVVVLDKEQGFWLVHSTPHFPPPQQAGNYSYPDTGLTNGQSFLCVTYPLERFHTIEQLHINQPHVYDCHVPEALASLVPSLSTLCRKSRPSQRAPPLYDKPWLSPFQAPPPLTPVSNRSVVLNSSEGTAFISFAKGAAFNNDLYHSWVARELHCPLLVQFWVRSTGVLPSDCSEGVTVLNIQLLSPGPSPSFNNTVDHSKWAVSPEGAQAGGGWVCVGDINRNHAEERRGGGTVCLQDPLVWKAYRSAALQCQDCE</sequence>
<evidence type="ECO:0000256" key="2">
    <source>
        <dbReference type="ARBA" id="ARBA00004371"/>
    </source>
</evidence>
<evidence type="ECO:0000256" key="8">
    <source>
        <dbReference type="ARBA" id="ARBA00022729"/>
    </source>
</evidence>
<keyword evidence="12" id="KW-0325">Glycoprotein</keyword>
<evidence type="ECO:0000256" key="14">
    <source>
        <dbReference type="ARBA" id="ARBA00039868"/>
    </source>
</evidence>
<dbReference type="EC" id="3.1.22.1" evidence="4"/>
<dbReference type="GO" id="GO:0006309">
    <property type="term" value="P:apoptotic DNA fragmentation"/>
    <property type="evidence" value="ECO:0007669"/>
    <property type="project" value="TreeGrafter"/>
</dbReference>
<protein>
    <recommendedName>
        <fullName evidence="14">Deoxyribonuclease-2-alpha</fullName>
        <ecNumber evidence="4">3.1.22.1</ecNumber>
    </recommendedName>
    <alternativeName>
        <fullName evidence="15">Acid DNase</fullName>
    </alternativeName>
    <alternativeName>
        <fullName evidence="17">Deoxyribonuclease II alpha</fullName>
    </alternativeName>
    <alternativeName>
        <fullName evidence="16">Lysosomal DNase II</fullName>
    </alternativeName>
</protein>
<comment type="subcellular location">
    <subcellularLocation>
        <location evidence="2">Lysosome</location>
    </subcellularLocation>
</comment>
<keyword evidence="8 19" id="KW-0732">Signal</keyword>
<dbReference type="STRING" id="409849.ENSPMGP00000012731"/>
<keyword evidence="7" id="KW-0540">Nuclease</keyword>
<dbReference type="Proteomes" id="UP000261520">
    <property type="component" value="Unplaced"/>
</dbReference>
<dbReference type="Ensembl" id="ENSPMGT00000013582.1">
    <property type="protein sequence ID" value="ENSPMGP00000012731.1"/>
    <property type="gene ID" value="ENSPMGG00000010490.1"/>
</dbReference>
<evidence type="ECO:0000256" key="18">
    <source>
        <dbReference type="ARBA" id="ARBA00045381"/>
    </source>
</evidence>
<evidence type="ECO:0000256" key="9">
    <source>
        <dbReference type="ARBA" id="ARBA00022759"/>
    </source>
</evidence>
<evidence type="ECO:0000256" key="3">
    <source>
        <dbReference type="ARBA" id="ARBA00007527"/>
    </source>
</evidence>
<evidence type="ECO:0000256" key="4">
    <source>
        <dbReference type="ARBA" id="ARBA00012036"/>
    </source>
</evidence>
<dbReference type="GO" id="GO:0004531">
    <property type="term" value="F:deoxyribonuclease II activity"/>
    <property type="evidence" value="ECO:0007669"/>
    <property type="project" value="UniProtKB-EC"/>
</dbReference>
<keyword evidence="11" id="KW-1015">Disulfide bond</keyword>
<evidence type="ECO:0000256" key="10">
    <source>
        <dbReference type="ARBA" id="ARBA00022801"/>
    </source>
</evidence>
<keyword evidence="10" id="KW-0378">Hydrolase</keyword>
<evidence type="ECO:0000256" key="11">
    <source>
        <dbReference type="ARBA" id="ARBA00023157"/>
    </source>
</evidence>
<evidence type="ECO:0000256" key="19">
    <source>
        <dbReference type="SAM" id="SignalP"/>
    </source>
</evidence>
<evidence type="ECO:0000313" key="21">
    <source>
        <dbReference type="Proteomes" id="UP000261520"/>
    </source>
</evidence>
<evidence type="ECO:0000313" key="20">
    <source>
        <dbReference type="Ensembl" id="ENSPMGP00000012731.1"/>
    </source>
</evidence>
<keyword evidence="13" id="KW-0458">Lysosome</keyword>
<dbReference type="PANTHER" id="PTHR10858">
    <property type="entry name" value="DEOXYRIBONUCLEASE II"/>
    <property type="match status" value="1"/>
</dbReference>